<dbReference type="EMBL" id="LUGH01000017">
    <property type="protein sequence ID" value="OBZ91248.1"/>
    <property type="molecule type" value="Genomic_DNA"/>
</dbReference>
<proteinExistence type="inferred from homology"/>
<dbReference type="EC" id="1.6.2.4" evidence="12"/>
<dbReference type="SUPFAM" id="SSF52343">
    <property type="entry name" value="Ferredoxin reductase-like, C-terminal NADP-linked domain"/>
    <property type="match status" value="1"/>
</dbReference>
<dbReference type="PRINTS" id="PR00371">
    <property type="entry name" value="FPNCR"/>
</dbReference>
<evidence type="ECO:0000256" key="8">
    <source>
        <dbReference type="ARBA" id="ARBA00022827"/>
    </source>
</evidence>
<evidence type="ECO:0000256" key="12">
    <source>
        <dbReference type="ARBA" id="ARBA00023797"/>
    </source>
</evidence>
<keyword evidence="10" id="KW-0560">Oxidoreductase</keyword>
<dbReference type="Pfam" id="PF00067">
    <property type="entry name" value="p450"/>
    <property type="match status" value="1"/>
</dbReference>
<evidence type="ECO:0000313" key="17">
    <source>
        <dbReference type="Proteomes" id="UP000093000"/>
    </source>
</evidence>
<keyword evidence="6" id="KW-0288">FMN</keyword>
<dbReference type="Gene3D" id="2.40.30.10">
    <property type="entry name" value="Translation factors"/>
    <property type="match status" value="1"/>
</dbReference>
<keyword evidence="4" id="KW-0813">Transport</keyword>
<evidence type="ECO:0000259" key="15">
    <source>
        <dbReference type="PROSITE" id="PS51384"/>
    </source>
</evidence>
<keyword evidence="9" id="KW-0521">NADP</keyword>
<sequence length="1207" mass="136537">MTIDNTTSLIIVLKSTTDLERDGRFIRFSNNFNLNTIRDLIAEKLSIIGSTADIQLWNSDGKLIETLDEIKSQEVVYVDHKQKIKDIIPSPPRLPFVGNLYEMLPNLFEGWMRQFENLGPLVKVDFLGRTFVGTNSPVYAEIFAKESEYFTKKAGATSLKEIKEFARQGLFTTDTEDIDWKLAHKLLIPSFSPRAIYQKDMGELTQQTIRILEQFEPEEPVEILDWTTNLTFQTIGRIGFGYDFNLLSSRDQPPNDFIEAMSYCLKLSVQRFQQAQFIKSLPIEANRKFDRCVKLMHDTVDSVIAKRKASPNAKDMERDLLGYMLNARDENQLGLSDENIRDQVVTFLIAGHDTTANTIAWAIYELSRNPDIQAKVLQEIADNHITHTEIPSSKQISNLKYMHQVLKEVLRMYPPIRSLGRYCKQDCILPGGYRLQKGTSVSIQVYSLHHNEDIYPNHTRFDPDRWTPEEEQKRSRSAWLPFSTGPRGCIGMSFALQEAKTVLAMLLHRFDFLHNGPPIRYDPKMATMKPLDFFVNIHPRVNFPEPSSSSNNVSDSKKPKAETDAAAVMPVLAASCNQIDLPPITFLYGTQTSTAQDYANQLANQAKNFGFGKVTLCEMDSWKILKQDRLVSESNSKHLDKELVVICTATYNGQPPDSAEKFDRWIDAKVKEDNHSRLLNGFSFAVFGLGNKNWRTYQHFPIKVTNHLEELGADRFFSNGEGNADTDMDAQFSEWCAHFWTYTLDSYGIKASESKPILPAFASAIANHKSVVEVKFIEPSNKEALQAAEINYYGEPKAVLHTNRELQKEGSPRSTRHLEIDISQLAPVGDKGLLYNPGDHLEIMPENEPITVEAIALNFGWNLDSAFEINQETISSVSPRSLANNIKGSCSIRNMLTYYADISSPPSRAVLSCFSSQLKVVAPDTAAAFEALLIPEYDHQDPYSEFVKKHRTLLDLQKAYPQVNTLDLSQFLASVLVIQPRRYSIACSPLVYPRSAHLAVSVVDELVNDKHYKGLASSFLRRSYNGTMLRASLKSSKSTFNMPSDPSIPLIMISAGTGLSPFRGFLQQRKAQINTGKKVGETILFFGCRNKDEDYIYQEELEQYVADNVLTELHVAFSRNCEQSPIRYVQHSITANAAKIWSLVCPLDTHTKPATIYICGSGNMNRDVHLAFCNMAISVGMADNDKEAKQFIDKLAKDKRYMCDVWG</sequence>
<evidence type="ECO:0000256" key="3">
    <source>
        <dbReference type="ARBA" id="ARBA00010018"/>
    </source>
</evidence>
<dbReference type="OrthoDB" id="1470350at2759"/>
<dbReference type="InterPro" id="IPR017972">
    <property type="entry name" value="Cyt_P450_CS"/>
</dbReference>
<dbReference type="InterPro" id="IPR036396">
    <property type="entry name" value="Cyt_P450_sf"/>
</dbReference>
<evidence type="ECO:0000256" key="13">
    <source>
        <dbReference type="ARBA" id="ARBA00049342"/>
    </source>
</evidence>
<evidence type="ECO:0000256" key="9">
    <source>
        <dbReference type="ARBA" id="ARBA00022857"/>
    </source>
</evidence>
<evidence type="ECO:0000256" key="5">
    <source>
        <dbReference type="ARBA" id="ARBA00022630"/>
    </source>
</evidence>
<evidence type="ECO:0000256" key="10">
    <source>
        <dbReference type="ARBA" id="ARBA00023002"/>
    </source>
</evidence>
<dbReference type="InterPro" id="IPR001709">
    <property type="entry name" value="Flavoprot_Pyr_Nucl_cyt_Rdtase"/>
</dbReference>
<dbReference type="AlphaFoldDB" id="A0A1C7NQF4"/>
<dbReference type="PROSITE" id="PS50902">
    <property type="entry name" value="FLAVODOXIN_LIKE"/>
    <property type="match status" value="1"/>
</dbReference>
<comment type="caution">
    <text evidence="16">The sequence shown here is derived from an EMBL/GenBank/DDBJ whole genome shotgun (WGS) entry which is preliminary data.</text>
</comment>
<keyword evidence="7" id="KW-0479">Metal-binding</keyword>
<organism evidence="16 17">
    <name type="scientific">Choanephora cucurbitarum</name>
    <dbReference type="NCBI Taxonomy" id="101091"/>
    <lineage>
        <taxon>Eukaryota</taxon>
        <taxon>Fungi</taxon>
        <taxon>Fungi incertae sedis</taxon>
        <taxon>Mucoromycota</taxon>
        <taxon>Mucoromycotina</taxon>
        <taxon>Mucoromycetes</taxon>
        <taxon>Mucorales</taxon>
        <taxon>Mucorineae</taxon>
        <taxon>Choanephoraceae</taxon>
        <taxon>Choanephoroideae</taxon>
        <taxon>Choanephora</taxon>
    </lineage>
</organism>
<keyword evidence="11" id="KW-0408">Iron</keyword>
<dbReference type="InterPro" id="IPR017938">
    <property type="entry name" value="Riboflavin_synthase-like_b-brl"/>
</dbReference>
<dbReference type="InterPro" id="IPR023173">
    <property type="entry name" value="NADPH_Cyt_P450_Rdtase_alpha"/>
</dbReference>
<comment type="cofactor">
    <cofactor evidence="2">
        <name>FAD</name>
        <dbReference type="ChEBI" id="CHEBI:57692"/>
    </cofactor>
</comment>
<dbReference type="PRINTS" id="PR00369">
    <property type="entry name" value="FLAVODOXIN"/>
</dbReference>
<dbReference type="InterPro" id="IPR001094">
    <property type="entry name" value="Flavdoxin-like"/>
</dbReference>
<dbReference type="InterPro" id="IPR001128">
    <property type="entry name" value="Cyt_P450"/>
</dbReference>
<evidence type="ECO:0000256" key="4">
    <source>
        <dbReference type="ARBA" id="ARBA00022448"/>
    </source>
</evidence>
<name>A0A1C7NQF4_9FUNG</name>
<dbReference type="InterPro" id="IPR001433">
    <property type="entry name" value="OxRdtase_FAD/NAD-bd"/>
</dbReference>
<dbReference type="PROSITE" id="PS00086">
    <property type="entry name" value="CYTOCHROME_P450"/>
    <property type="match status" value="1"/>
</dbReference>
<dbReference type="STRING" id="101091.A0A1C7NQF4"/>
<dbReference type="InterPro" id="IPR029039">
    <property type="entry name" value="Flavoprotein-like_sf"/>
</dbReference>
<evidence type="ECO:0000256" key="2">
    <source>
        <dbReference type="ARBA" id="ARBA00001974"/>
    </source>
</evidence>
<dbReference type="GO" id="GO:0005829">
    <property type="term" value="C:cytosol"/>
    <property type="evidence" value="ECO:0007669"/>
    <property type="project" value="TreeGrafter"/>
</dbReference>
<accession>A0A1C7NQF4</accession>
<dbReference type="Gene3D" id="3.40.50.80">
    <property type="entry name" value="Nucleotide-binding domain of ferredoxin-NADP reductase (FNR) module"/>
    <property type="match status" value="1"/>
</dbReference>
<dbReference type="Gene3D" id="3.40.50.360">
    <property type="match status" value="1"/>
</dbReference>
<gene>
    <name evidence="16" type="ORF">A0J61_00693</name>
</gene>
<dbReference type="GO" id="GO:0010181">
    <property type="term" value="F:FMN binding"/>
    <property type="evidence" value="ECO:0007669"/>
    <property type="project" value="InterPro"/>
</dbReference>
<dbReference type="GO" id="GO:0003958">
    <property type="term" value="F:NADPH-hemoprotein reductase activity"/>
    <property type="evidence" value="ECO:0007669"/>
    <property type="project" value="UniProtKB-EC"/>
</dbReference>
<comment type="catalytic activity">
    <reaction evidence="13">
        <text>2 oxidized [cytochrome P450] + NADPH = 2 reduced [cytochrome P450] + NADP(+) + H(+)</text>
        <dbReference type="Rhea" id="RHEA:24040"/>
        <dbReference type="Rhea" id="RHEA-COMP:14627"/>
        <dbReference type="Rhea" id="RHEA-COMP:14628"/>
        <dbReference type="ChEBI" id="CHEBI:15378"/>
        <dbReference type="ChEBI" id="CHEBI:55376"/>
        <dbReference type="ChEBI" id="CHEBI:57783"/>
        <dbReference type="ChEBI" id="CHEBI:58349"/>
        <dbReference type="ChEBI" id="CHEBI:60344"/>
        <dbReference type="EC" id="1.6.2.4"/>
    </reaction>
</comment>
<dbReference type="GO" id="GO:0050660">
    <property type="term" value="F:flavin adenine dinucleotide binding"/>
    <property type="evidence" value="ECO:0007669"/>
    <property type="project" value="TreeGrafter"/>
</dbReference>
<dbReference type="SUPFAM" id="SSF52218">
    <property type="entry name" value="Flavoproteins"/>
    <property type="match status" value="1"/>
</dbReference>
<dbReference type="InterPro" id="IPR017927">
    <property type="entry name" value="FAD-bd_FR_type"/>
</dbReference>
<comment type="cofactor">
    <cofactor evidence="1">
        <name>FMN</name>
        <dbReference type="ChEBI" id="CHEBI:58210"/>
    </cofactor>
</comment>
<comment type="similarity">
    <text evidence="3">In the N-terminal section; belongs to the cytochrome P450 family.</text>
</comment>
<dbReference type="GO" id="GO:0005506">
    <property type="term" value="F:iron ion binding"/>
    <property type="evidence" value="ECO:0007669"/>
    <property type="project" value="InterPro"/>
</dbReference>
<dbReference type="PANTHER" id="PTHR19384">
    <property type="entry name" value="NITRIC OXIDE SYNTHASE-RELATED"/>
    <property type="match status" value="1"/>
</dbReference>
<evidence type="ECO:0000313" key="16">
    <source>
        <dbReference type="EMBL" id="OBZ91248.1"/>
    </source>
</evidence>
<dbReference type="Proteomes" id="UP000093000">
    <property type="component" value="Unassembled WGS sequence"/>
</dbReference>
<dbReference type="PROSITE" id="PS51384">
    <property type="entry name" value="FAD_FR"/>
    <property type="match status" value="1"/>
</dbReference>
<dbReference type="Gene3D" id="1.10.630.10">
    <property type="entry name" value="Cytochrome P450"/>
    <property type="match status" value="1"/>
</dbReference>
<evidence type="ECO:0000256" key="1">
    <source>
        <dbReference type="ARBA" id="ARBA00001917"/>
    </source>
</evidence>
<dbReference type="InterPro" id="IPR003097">
    <property type="entry name" value="CysJ-like_FAD-binding"/>
</dbReference>
<evidence type="ECO:0000256" key="11">
    <source>
        <dbReference type="ARBA" id="ARBA00023004"/>
    </source>
</evidence>
<dbReference type="FunFam" id="3.40.50.80:FF:000001">
    <property type="entry name" value="NADPH--cytochrome P450 reductase 1"/>
    <property type="match status" value="1"/>
</dbReference>
<dbReference type="Pfam" id="PF00667">
    <property type="entry name" value="FAD_binding_1"/>
    <property type="match status" value="1"/>
</dbReference>
<dbReference type="Pfam" id="PF00258">
    <property type="entry name" value="Flavodoxin_1"/>
    <property type="match status" value="1"/>
</dbReference>
<dbReference type="SUPFAM" id="SSF63380">
    <property type="entry name" value="Riboflavin synthase domain-like"/>
    <property type="match status" value="1"/>
</dbReference>
<dbReference type="Pfam" id="PF00175">
    <property type="entry name" value="NAD_binding_1"/>
    <property type="match status" value="1"/>
</dbReference>
<dbReference type="GO" id="GO:0004497">
    <property type="term" value="F:monooxygenase activity"/>
    <property type="evidence" value="ECO:0007669"/>
    <property type="project" value="InterPro"/>
</dbReference>
<keyword evidence="5" id="KW-0285">Flavoprotein</keyword>
<dbReference type="GO" id="GO:0020037">
    <property type="term" value="F:heme binding"/>
    <property type="evidence" value="ECO:0007669"/>
    <property type="project" value="InterPro"/>
</dbReference>
<feature type="domain" description="FAD-binding FR-type" evidence="15">
    <location>
        <begin position="793"/>
        <end position="1043"/>
    </location>
</feature>
<dbReference type="GO" id="GO:0016705">
    <property type="term" value="F:oxidoreductase activity, acting on paired donors, with incorporation or reduction of molecular oxygen"/>
    <property type="evidence" value="ECO:0007669"/>
    <property type="project" value="InterPro"/>
</dbReference>
<feature type="domain" description="Flavodoxin-like" evidence="14">
    <location>
        <begin position="584"/>
        <end position="740"/>
    </location>
</feature>
<protein>
    <recommendedName>
        <fullName evidence="12">NADPH--hemoprotein reductase</fullName>
        <ecNumber evidence="12">1.6.2.4</ecNumber>
    </recommendedName>
</protein>
<dbReference type="InterPro" id="IPR039261">
    <property type="entry name" value="FNR_nucleotide-bd"/>
</dbReference>
<dbReference type="PANTHER" id="PTHR19384:SF17">
    <property type="entry name" value="NADPH--CYTOCHROME P450 REDUCTASE"/>
    <property type="match status" value="1"/>
</dbReference>
<dbReference type="InParanoid" id="A0A1C7NQF4"/>
<evidence type="ECO:0000259" key="14">
    <source>
        <dbReference type="PROSITE" id="PS50902"/>
    </source>
</evidence>
<dbReference type="SUPFAM" id="SSF48264">
    <property type="entry name" value="Cytochrome P450"/>
    <property type="match status" value="1"/>
</dbReference>
<keyword evidence="8" id="KW-0274">FAD</keyword>
<dbReference type="Gene3D" id="1.20.990.10">
    <property type="entry name" value="NADPH-cytochrome p450 Reductase, Chain A, domain 3"/>
    <property type="match status" value="1"/>
</dbReference>
<dbReference type="InterPro" id="IPR008254">
    <property type="entry name" value="Flavodoxin/NO_synth"/>
</dbReference>
<evidence type="ECO:0000256" key="7">
    <source>
        <dbReference type="ARBA" id="ARBA00022723"/>
    </source>
</evidence>
<evidence type="ECO:0000256" key="6">
    <source>
        <dbReference type="ARBA" id="ARBA00022643"/>
    </source>
</evidence>
<keyword evidence="17" id="KW-1185">Reference proteome</keyword>
<reference evidence="16 17" key="1">
    <citation type="submission" date="2016-03" db="EMBL/GenBank/DDBJ databases">
        <title>Choanephora cucurbitarum.</title>
        <authorList>
            <person name="Min B."/>
            <person name="Park H."/>
            <person name="Park J.-H."/>
            <person name="Shin H.-D."/>
            <person name="Choi I.-G."/>
        </authorList>
    </citation>
    <scope>NUCLEOTIDE SEQUENCE [LARGE SCALE GENOMIC DNA]</scope>
    <source>
        <strain evidence="16 17">KUS-F28377</strain>
    </source>
</reference>